<dbReference type="AlphaFoldDB" id="A0A543E3E8"/>
<keyword evidence="5 6" id="KW-0472">Membrane</keyword>
<gene>
    <name evidence="8" type="ORF">FB558_2766</name>
</gene>
<comment type="caution">
    <text evidence="8">The sequence shown here is derived from an EMBL/GenBank/DDBJ whole genome shotgun (WGS) entry which is preliminary data.</text>
</comment>
<dbReference type="OrthoDB" id="9801223at2"/>
<comment type="subcellular location">
    <subcellularLocation>
        <location evidence="2">Membrane</location>
        <topology evidence="2">Multi-pass membrane protein</topology>
    </subcellularLocation>
</comment>
<dbReference type="Pfam" id="PF01794">
    <property type="entry name" value="Ferric_reduct"/>
    <property type="match status" value="1"/>
</dbReference>
<feature type="transmembrane region" description="Helical" evidence="6">
    <location>
        <begin position="146"/>
        <end position="166"/>
    </location>
</feature>
<feature type="transmembrane region" description="Helical" evidence="6">
    <location>
        <begin position="40"/>
        <end position="57"/>
    </location>
</feature>
<keyword evidence="3 6" id="KW-0812">Transmembrane</keyword>
<accession>A0A543E3E8</accession>
<dbReference type="EMBL" id="VFPA01000001">
    <property type="protein sequence ID" value="TQM15969.1"/>
    <property type="molecule type" value="Genomic_DNA"/>
</dbReference>
<feature type="transmembrane region" description="Helical" evidence="6">
    <location>
        <begin position="117"/>
        <end position="134"/>
    </location>
</feature>
<evidence type="ECO:0000256" key="2">
    <source>
        <dbReference type="ARBA" id="ARBA00004141"/>
    </source>
</evidence>
<feature type="transmembrane region" description="Helical" evidence="6">
    <location>
        <begin position="7"/>
        <end position="28"/>
    </location>
</feature>
<dbReference type="Pfam" id="PF00175">
    <property type="entry name" value="NAD_binding_1"/>
    <property type="match status" value="1"/>
</dbReference>
<sequence>MEQRLLRVGWLSVLGAIVVGPALTHLVMPAPGGLWDRLSVLTGLLALSALVCAALLPSRLRSLNRAFGIESVIDLHRFLGLVTAALVFAHLACVVAADPANVALLDLLAAPARAQAATLATMALVALAVLAVLRSRAQLSYELWKWSHVALAAVVLGFSALHVWWLDQLVREATFATMLGLLAALLVLVFGYRWLWRPLFDPSTEFVVRDIRRESPTVSTLVLEPRRDDRDADAWAFAPGQFAWLRLERSPAAEEHPFTIASSAHCDTTEFTIRHTGDFTRALRRLPPGATVWVDGPHGAFTNDVGGAAGFVMIAGGVGVTPMMSMLRTAAHRRDHRPYRLVVVAGAPGDLLFRAELAELRRHLDLEVTEVLRRPVPGWSGHTGEIGVELLSVVALDGAHPADVDYFVCGPPSLVTDAMSALDVLGVAPGRVHTEQFDFA</sequence>
<dbReference type="Gene3D" id="3.40.50.80">
    <property type="entry name" value="Nucleotide-binding domain of ferredoxin-NADP reductase (FNR) module"/>
    <property type="match status" value="1"/>
</dbReference>
<comment type="cofactor">
    <cofactor evidence="1">
        <name>FAD</name>
        <dbReference type="ChEBI" id="CHEBI:57692"/>
    </cofactor>
</comment>
<dbReference type="Proteomes" id="UP000315677">
    <property type="component" value="Unassembled WGS sequence"/>
</dbReference>
<dbReference type="RefSeq" id="WP_142052551.1">
    <property type="nucleotide sequence ID" value="NZ_VFPA01000001.1"/>
</dbReference>
<dbReference type="Gene3D" id="2.40.30.10">
    <property type="entry name" value="Translation factors"/>
    <property type="match status" value="1"/>
</dbReference>
<evidence type="ECO:0000256" key="3">
    <source>
        <dbReference type="ARBA" id="ARBA00022692"/>
    </source>
</evidence>
<dbReference type="GO" id="GO:0016020">
    <property type="term" value="C:membrane"/>
    <property type="evidence" value="ECO:0007669"/>
    <property type="project" value="UniProtKB-SubCell"/>
</dbReference>
<feature type="domain" description="FAD-binding FR-type" evidence="7">
    <location>
        <begin position="201"/>
        <end position="304"/>
    </location>
</feature>
<dbReference type="GO" id="GO:0016491">
    <property type="term" value="F:oxidoreductase activity"/>
    <property type="evidence" value="ECO:0007669"/>
    <property type="project" value="InterPro"/>
</dbReference>
<dbReference type="PANTHER" id="PTHR47354:SF5">
    <property type="entry name" value="PROTEIN RFBI"/>
    <property type="match status" value="1"/>
</dbReference>
<evidence type="ECO:0000313" key="8">
    <source>
        <dbReference type="EMBL" id="TQM15969.1"/>
    </source>
</evidence>
<keyword evidence="4 6" id="KW-1133">Transmembrane helix</keyword>
<dbReference type="PROSITE" id="PS51384">
    <property type="entry name" value="FAD_FR"/>
    <property type="match status" value="1"/>
</dbReference>
<dbReference type="InterPro" id="IPR039261">
    <property type="entry name" value="FNR_nucleotide-bd"/>
</dbReference>
<evidence type="ECO:0000313" key="9">
    <source>
        <dbReference type="Proteomes" id="UP000315677"/>
    </source>
</evidence>
<dbReference type="InterPro" id="IPR017927">
    <property type="entry name" value="FAD-bd_FR_type"/>
</dbReference>
<evidence type="ECO:0000256" key="6">
    <source>
        <dbReference type="SAM" id="Phobius"/>
    </source>
</evidence>
<feature type="transmembrane region" description="Helical" evidence="6">
    <location>
        <begin position="78"/>
        <end position="97"/>
    </location>
</feature>
<evidence type="ECO:0000259" key="7">
    <source>
        <dbReference type="PROSITE" id="PS51384"/>
    </source>
</evidence>
<proteinExistence type="predicted"/>
<keyword evidence="9" id="KW-1185">Reference proteome</keyword>
<dbReference type="SUPFAM" id="SSF52343">
    <property type="entry name" value="Ferredoxin reductase-like, C-terminal NADP-linked domain"/>
    <property type="match status" value="1"/>
</dbReference>
<dbReference type="SUPFAM" id="SSF63380">
    <property type="entry name" value="Riboflavin synthase domain-like"/>
    <property type="match status" value="1"/>
</dbReference>
<evidence type="ECO:0000256" key="4">
    <source>
        <dbReference type="ARBA" id="ARBA00022989"/>
    </source>
</evidence>
<dbReference type="PRINTS" id="PR00406">
    <property type="entry name" value="CYTB5RDTASE"/>
</dbReference>
<dbReference type="PANTHER" id="PTHR47354">
    <property type="entry name" value="NADH OXIDOREDUCTASE HCR"/>
    <property type="match status" value="1"/>
</dbReference>
<evidence type="ECO:0000256" key="5">
    <source>
        <dbReference type="ARBA" id="ARBA00023136"/>
    </source>
</evidence>
<dbReference type="InterPro" id="IPR001433">
    <property type="entry name" value="OxRdtase_FAD/NAD-bd"/>
</dbReference>
<dbReference type="InterPro" id="IPR050415">
    <property type="entry name" value="MRET"/>
</dbReference>
<protein>
    <submittedName>
        <fullName evidence="8">Putative ferric reductase</fullName>
    </submittedName>
</protein>
<feature type="transmembrane region" description="Helical" evidence="6">
    <location>
        <begin position="178"/>
        <end position="196"/>
    </location>
</feature>
<evidence type="ECO:0000256" key="1">
    <source>
        <dbReference type="ARBA" id="ARBA00001974"/>
    </source>
</evidence>
<name>A0A543E3E8_9PSEU</name>
<dbReference type="InterPro" id="IPR017938">
    <property type="entry name" value="Riboflavin_synthase-like_b-brl"/>
</dbReference>
<dbReference type="InterPro" id="IPR013130">
    <property type="entry name" value="Fe3_Rdtase_TM_dom"/>
</dbReference>
<organism evidence="8 9">
    <name type="scientific">Pseudonocardia kunmingensis</name>
    <dbReference type="NCBI Taxonomy" id="630975"/>
    <lineage>
        <taxon>Bacteria</taxon>
        <taxon>Bacillati</taxon>
        <taxon>Actinomycetota</taxon>
        <taxon>Actinomycetes</taxon>
        <taxon>Pseudonocardiales</taxon>
        <taxon>Pseudonocardiaceae</taxon>
        <taxon>Pseudonocardia</taxon>
    </lineage>
</organism>
<reference evidence="8 9" key="1">
    <citation type="submission" date="2019-06" db="EMBL/GenBank/DDBJ databases">
        <title>Sequencing the genomes of 1000 actinobacteria strains.</title>
        <authorList>
            <person name="Klenk H.-P."/>
        </authorList>
    </citation>
    <scope>NUCLEOTIDE SEQUENCE [LARGE SCALE GENOMIC DNA]</scope>
    <source>
        <strain evidence="8 9">DSM 45301</strain>
    </source>
</reference>
<dbReference type="Pfam" id="PF08022">
    <property type="entry name" value="FAD_binding_8"/>
    <property type="match status" value="1"/>
</dbReference>
<dbReference type="InterPro" id="IPR013112">
    <property type="entry name" value="FAD-bd_8"/>
</dbReference>